<keyword evidence="1" id="KW-0812">Transmembrane</keyword>
<feature type="transmembrane region" description="Helical" evidence="1">
    <location>
        <begin position="255"/>
        <end position="276"/>
    </location>
</feature>
<dbReference type="InterPro" id="IPR021788">
    <property type="entry name" value="CPP1-like"/>
</dbReference>
<evidence type="ECO:0000313" key="3">
    <source>
        <dbReference type="Proteomes" id="UP001497444"/>
    </source>
</evidence>
<sequence>MAMVVSSSVHSRLLGSLNSQCANSSSSCSFSPLCRHLSGAKALKTSHNFGIELHLKNVVRGASSFFFPAPFLRAPGQLLRRSQISLKNGVVCTAMDSSFGGSEPAQPIFPRIDVRDPYKRLGVSREASEEEIREAHNYLSNLYAGHKKSLDSIETAYDKIIMESFRDRRKLKSNPASELKKKVRESPAWVRKLGSMTEVPSPKVIALRTVFYILLGIWSVFDSADGGPAFQVAVSFAACIYFLKDRTKKLGRSFIIGFGVMVLGWVSGSFVVPLLPTQLVPQSWSIELNTSLFSYVCLWAACTFLK</sequence>
<gene>
    <name evidence="2" type="ORF">CSSPJE1EN1_LOCUS1735</name>
</gene>
<evidence type="ECO:0000256" key="1">
    <source>
        <dbReference type="SAM" id="Phobius"/>
    </source>
</evidence>
<accession>A0ABP0VS52</accession>
<keyword evidence="3" id="KW-1185">Reference proteome</keyword>
<dbReference type="InterPro" id="IPR036869">
    <property type="entry name" value="J_dom_sf"/>
</dbReference>
<keyword evidence="1" id="KW-0472">Membrane</keyword>
<name>A0ABP0VS52_9BRYO</name>
<dbReference type="SUPFAM" id="SSF46565">
    <property type="entry name" value="Chaperone J-domain"/>
    <property type="match status" value="1"/>
</dbReference>
<organism evidence="2 3">
    <name type="scientific">Sphagnum jensenii</name>
    <dbReference type="NCBI Taxonomy" id="128206"/>
    <lineage>
        <taxon>Eukaryota</taxon>
        <taxon>Viridiplantae</taxon>
        <taxon>Streptophyta</taxon>
        <taxon>Embryophyta</taxon>
        <taxon>Bryophyta</taxon>
        <taxon>Sphagnophytina</taxon>
        <taxon>Sphagnopsida</taxon>
        <taxon>Sphagnales</taxon>
        <taxon>Sphagnaceae</taxon>
        <taxon>Sphagnum</taxon>
    </lineage>
</organism>
<reference evidence="2 3" key="1">
    <citation type="submission" date="2024-02" db="EMBL/GenBank/DDBJ databases">
        <authorList>
            <consortium name="ELIXIR-Norway"/>
            <consortium name="Elixir Norway"/>
        </authorList>
    </citation>
    <scope>NUCLEOTIDE SEQUENCE [LARGE SCALE GENOMIC DNA]</scope>
</reference>
<proteinExistence type="predicted"/>
<protein>
    <recommendedName>
        <fullName evidence="4">Chaperone DnaJ-domain superfamily protein</fullName>
    </recommendedName>
</protein>
<dbReference type="PANTHER" id="PTHR33372">
    <property type="match status" value="1"/>
</dbReference>
<dbReference type="Pfam" id="PF11833">
    <property type="entry name" value="CPP1-like"/>
    <property type="match status" value="1"/>
</dbReference>
<feature type="transmembrane region" description="Helical" evidence="1">
    <location>
        <begin position="205"/>
        <end position="221"/>
    </location>
</feature>
<feature type="transmembrane region" description="Helical" evidence="1">
    <location>
        <begin position="227"/>
        <end position="243"/>
    </location>
</feature>
<evidence type="ECO:0008006" key="4">
    <source>
        <dbReference type="Google" id="ProtNLM"/>
    </source>
</evidence>
<dbReference type="Proteomes" id="UP001497444">
    <property type="component" value="Chromosome 1"/>
</dbReference>
<dbReference type="PANTHER" id="PTHR33372:SF2">
    <property type="entry name" value="PROTEIN CHAPERONE-LIKE PROTEIN OF POR1, CHLOROPLASTIC"/>
    <property type="match status" value="1"/>
</dbReference>
<evidence type="ECO:0000313" key="2">
    <source>
        <dbReference type="EMBL" id="CAK9256257.1"/>
    </source>
</evidence>
<keyword evidence="1" id="KW-1133">Transmembrane helix</keyword>
<dbReference type="EMBL" id="OZ020096">
    <property type="protein sequence ID" value="CAK9256257.1"/>
    <property type="molecule type" value="Genomic_DNA"/>
</dbReference>